<dbReference type="InterPro" id="IPR005534">
    <property type="entry name" value="Curli_assmbl/transp-comp_CsgG"/>
</dbReference>
<protein>
    <submittedName>
        <fullName evidence="1">Uncharacterized protein</fullName>
    </submittedName>
</protein>
<dbReference type="AlphaFoldDB" id="A0A0U3NJ66"/>
<reference evidence="1 2" key="1">
    <citation type="submission" date="2015-12" db="EMBL/GenBank/DDBJ databases">
        <title>Complete genome of Roseateles depolymerans KCTC 42856.</title>
        <authorList>
            <person name="Kim K.M."/>
        </authorList>
    </citation>
    <scope>NUCLEOTIDE SEQUENCE [LARGE SCALE GENOMIC DNA]</scope>
    <source>
        <strain evidence="1 2">KCTC 42856</strain>
    </source>
</reference>
<keyword evidence="2" id="KW-1185">Reference proteome</keyword>
<dbReference type="Pfam" id="PF03783">
    <property type="entry name" value="CsgG"/>
    <property type="match status" value="1"/>
</dbReference>
<accession>A0A0U3NJ66</accession>
<dbReference type="Proteomes" id="UP000060699">
    <property type="component" value="Chromosome"/>
</dbReference>
<sequence length="305" mass="30717">MTDLSSPVSHGLILPAGAAVPRTRACAGRAGQASRMAGLALALAGAALLAACGKQGATLGEGGSEISGSAGPAGANKANRELMKCDAPVATLALVENPNGYVMTGANNLPTTPLPLVRLLAQQSGCFRVVDRAAGLRATIKEQELKDAGILRKEGSTVAKGKGYEAQYTLTPSLTFSEQDAGRQVGGLLAMIPGLARFVGAAEHVKLKEAQVALLLTDNETTEQVAAATGSVRVTDLGMGGLVLGKLGGAAGAGWANSNEAKVIAAAFLDAHNQLVVQARALAAKDLPEPVPTRKVKAAPTGTAS</sequence>
<proteinExistence type="predicted"/>
<dbReference type="PATRIC" id="fig|76731.3.peg.4095"/>
<dbReference type="Gene3D" id="3.40.50.10610">
    <property type="entry name" value="ABC-type transport auxiliary lipoprotein component"/>
    <property type="match status" value="1"/>
</dbReference>
<organism evidence="1 2">
    <name type="scientific">Roseateles depolymerans</name>
    <dbReference type="NCBI Taxonomy" id="76731"/>
    <lineage>
        <taxon>Bacteria</taxon>
        <taxon>Pseudomonadati</taxon>
        <taxon>Pseudomonadota</taxon>
        <taxon>Betaproteobacteria</taxon>
        <taxon>Burkholderiales</taxon>
        <taxon>Sphaerotilaceae</taxon>
        <taxon>Roseateles</taxon>
    </lineage>
</organism>
<evidence type="ECO:0000313" key="2">
    <source>
        <dbReference type="Proteomes" id="UP000060699"/>
    </source>
</evidence>
<evidence type="ECO:0000313" key="1">
    <source>
        <dbReference type="EMBL" id="ALV08448.1"/>
    </source>
</evidence>
<dbReference type="EMBL" id="CP013729">
    <property type="protein sequence ID" value="ALV08448.1"/>
    <property type="molecule type" value="Genomic_DNA"/>
</dbReference>
<name>A0A0U3NJ66_9BURK</name>
<dbReference type="GO" id="GO:0030288">
    <property type="term" value="C:outer membrane-bounded periplasmic space"/>
    <property type="evidence" value="ECO:0007669"/>
    <property type="project" value="InterPro"/>
</dbReference>
<dbReference type="KEGG" id="rdp:RD2015_3999"/>
<gene>
    <name evidence="1" type="ORF">RD2015_3999</name>
</gene>